<accession>A0ABD5CJC0</accession>
<dbReference type="AlphaFoldDB" id="A0ABD5CJC0"/>
<name>A0ABD5CJC0_9BURK</name>
<dbReference type="InterPro" id="IPR036097">
    <property type="entry name" value="HisK_dim/P_sf"/>
</dbReference>
<dbReference type="SMART" id="SM00387">
    <property type="entry name" value="HATPase_c"/>
    <property type="match status" value="1"/>
</dbReference>
<dbReference type="RefSeq" id="WP_310033142.1">
    <property type="nucleotide sequence ID" value="NZ_JAVIZN010000002.1"/>
</dbReference>
<dbReference type="InterPro" id="IPR005467">
    <property type="entry name" value="His_kinase_dom"/>
</dbReference>
<dbReference type="CDD" id="cd00075">
    <property type="entry name" value="HATPase"/>
    <property type="match status" value="1"/>
</dbReference>
<dbReference type="Gene3D" id="1.10.287.130">
    <property type="match status" value="1"/>
</dbReference>
<dbReference type="InterPro" id="IPR003018">
    <property type="entry name" value="GAF"/>
</dbReference>
<comment type="caution">
    <text evidence="8">The sequence shown here is derived from an EMBL/GenBank/DDBJ whole genome shotgun (WGS) entry which is preliminary data.</text>
</comment>
<dbReference type="SUPFAM" id="SSF55781">
    <property type="entry name" value="GAF domain-like"/>
    <property type="match status" value="1"/>
</dbReference>
<dbReference type="Gene3D" id="3.30.565.10">
    <property type="entry name" value="Histidine kinase-like ATPase, C-terminal domain"/>
    <property type="match status" value="1"/>
</dbReference>
<evidence type="ECO:0000256" key="4">
    <source>
        <dbReference type="ARBA" id="ARBA00022679"/>
    </source>
</evidence>
<evidence type="ECO:0000256" key="2">
    <source>
        <dbReference type="ARBA" id="ARBA00012438"/>
    </source>
</evidence>
<dbReference type="Pfam" id="PF01590">
    <property type="entry name" value="GAF"/>
    <property type="match status" value="1"/>
</dbReference>
<dbReference type="PROSITE" id="PS50109">
    <property type="entry name" value="HIS_KIN"/>
    <property type="match status" value="1"/>
</dbReference>
<evidence type="ECO:0000256" key="6">
    <source>
        <dbReference type="ARBA" id="ARBA00023012"/>
    </source>
</evidence>
<dbReference type="GO" id="GO:0004673">
    <property type="term" value="F:protein histidine kinase activity"/>
    <property type="evidence" value="ECO:0007669"/>
    <property type="project" value="UniProtKB-EC"/>
</dbReference>
<dbReference type="InterPro" id="IPR003594">
    <property type="entry name" value="HATPase_dom"/>
</dbReference>
<dbReference type="Gene3D" id="3.30.450.40">
    <property type="match status" value="1"/>
</dbReference>
<sequence length="569" mass="61796">METTMAGPFSALTMLMSASLVFALPSLSCVPNFSTIVALARFKPRSSIPDVVTFAFCWSVEWLNRTAIKKAIADRIKTRNTAHTTVRYPRVKLHAGSGNRHDSLRGLRKKGKHAIDRFTSALVGHACVSRQVRLVRHNGVSNRACHQCKLVSLTGGLMPSAEASTESPQSIARDIALISRIGAVPSMLKMICDETGMGFSAVARVTDLSWTACAVQDNIGFGLKPGEQLELHSTLCCESRVARTPIIIDDFSLDATYRDHHTSKIYKLRSYISVPIITPGGSYFGNLCAIDPSPARVSEPRVVRMFEVFAILIAMQIDSEQRQSSTEAQLTTERETGTLREQFIAVLGHDLRNPLSAVNATAEYLVRRTDDTSLVNAGNRLKRTVSRMARLIDDVMDFARGRLGSGMAVSIQPVDDLDERLRAVVEELRLANPSRDIVTDFALTGHVDCDPSRMQQLLSNLLGNALTHGAADEPVVVRAATDDNHICISVANRGEPIPSEVLLKVFEPYWRPLSSSPGGGLGLGLFICKEIVEAHGGTIEVCSSAGDGTCFTARLPVLKCGGGRTTIPS</sequence>
<evidence type="ECO:0000256" key="1">
    <source>
        <dbReference type="ARBA" id="ARBA00000085"/>
    </source>
</evidence>
<organism evidence="8 9">
    <name type="scientific">Paraburkholderia graminis</name>
    <dbReference type="NCBI Taxonomy" id="60548"/>
    <lineage>
        <taxon>Bacteria</taxon>
        <taxon>Pseudomonadati</taxon>
        <taxon>Pseudomonadota</taxon>
        <taxon>Betaproteobacteria</taxon>
        <taxon>Burkholderiales</taxon>
        <taxon>Burkholderiaceae</taxon>
        <taxon>Paraburkholderia</taxon>
    </lineage>
</organism>
<evidence type="ECO:0000259" key="7">
    <source>
        <dbReference type="PROSITE" id="PS50109"/>
    </source>
</evidence>
<evidence type="ECO:0000256" key="3">
    <source>
        <dbReference type="ARBA" id="ARBA00022553"/>
    </source>
</evidence>
<dbReference type="InterPro" id="IPR003661">
    <property type="entry name" value="HisK_dim/P_dom"/>
</dbReference>
<keyword evidence="3" id="KW-0597">Phosphoprotein</keyword>
<dbReference type="Proteomes" id="UP001245184">
    <property type="component" value="Unassembled WGS sequence"/>
</dbReference>
<keyword evidence="4" id="KW-0808">Transferase</keyword>
<dbReference type="SMART" id="SM00388">
    <property type="entry name" value="HisKA"/>
    <property type="match status" value="1"/>
</dbReference>
<keyword evidence="6" id="KW-0902">Two-component regulatory system</keyword>
<dbReference type="PRINTS" id="PR00344">
    <property type="entry name" value="BCTRLSENSOR"/>
</dbReference>
<dbReference type="Pfam" id="PF00512">
    <property type="entry name" value="HisKA"/>
    <property type="match status" value="1"/>
</dbReference>
<dbReference type="PANTHER" id="PTHR43711">
    <property type="entry name" value="TWO-COMPONENT HISTIDINE KINASE"/>
    <property type="match status" value="1"/>
</dbReference>
<dbReference type="InterPro" id="IPR004358">
    <property type="entry name" value="Sig_transdc_His_kin-like_C"/>
</dbReference>
<dbReference type="SUPFAM" id="SSF55874">
    <property type="entry name" value="ATPase domain of HSP90 chaperone/DNA topoisomerase II/histidine kinase"/>
    <property type="match status" value="1"/>
</dbReference>
<gene>
    <name evidence="8" type="ORF">QF025_004138</name>
</gene>
<dbReference type="Pfam" id="PF02518">
    <property type="entry name" value="HATPase_c"/>
    <property type="match status" value="1"/>
</dbReference>
<reference evidence="8 9" key="1">
    <citation type="submission" date="2023-08" db="EMBL/GenBank/DDBJ databases">
        <title>Genome sequencing of plant associated microbes to promote plant fitness in Sorghum bicolor and Oryza sativa.</title>
        <authorList>
            <person name="Coleman-Derr D."/>
        </authorList>
    </citation>
    <scope>NUCLEOTIDE SEQUENCE [LARGE SCALE GENOMIC DNA]</scope>
    <source>
        <strain evidence="8 9">SLBN-33</strain>
    </source>
</reference>
<dbReference type="InterPro" id="IPR036890">
    <property type="entry name" value="HATPase_C_sf"/>
</dbReference>
<proteinExistence type="predicted"/>
<comment type="catalytic activity">
    <reaction evidence="1">
        <text>ATP + protein L-histidine = ADP + protein N-phospho-L-histidine.</text>
        <dbReference type="EC" id="2.7.13.3"/>
    </reaction>
</comment>
<dbReference type="EMBL" id="JAVIZN010000002">
    <property type="protein sequence ID" value="MDR6205418.1"/>
    <property type="molecule type" value="Genomic_DNA"/>
</dbReference>
<dbReference type="InterPro" id="IPR029016">
    <property type="entry name" value="GAF-like_dom_sf"/>
</dbReference>
<keyword evidence="5 8" id="KW-0418">Kinase</keyword>
<dbReference type="InterPro" id="IPR050736">
    <property type="entry name" value="Sensor_HK_Regulatory"/>
</dbReference>
<evidence type="ECO:0000256" key="5">
    <source>
        <dbReference type="ARBA" id="ARBA00022777"/>
    </source>
</evidence>
<dbReference type="EC" id="2.7.13.3" evidence="2"/>
<dbReference type="PANTHER" id="PTHR43711:SF1">
    <property type="entry name" value="HISTIDINE KINASE 1"/>
    <property type="match status" value="1"/>
</dbReference>
<evidence type="ECO:0000313" key="8">
    <source>
        <dbReference type="EMBL" id="MDR6205418.1"/>
    </source>
</evidence>
<feature type="domain" description="Histidine kinase" evidence="7">
    <location>
        <begin position="346"/>
        <end position="559"/>
    </location>
</feature>
<dbReference type="SUPFAM" id="SSF47384">
    <property type="entry name" value="Homodimeric domain of signal transducing histidine kinase"/>
    <property type="match status" value="1"/>
</dbReference>
<dbReference type="CDD" id="cd00082">
    <property type="entry name" value="HisKA"/>
    <property type="match status" value="1"/>
</dbReference>
<dbReference type="GO" id="GO:0000160">
    <property type="term" value="P:phosphorelay signal transduction system"/>
    <property type="evidence" value="ECO:0007669"/>
    <property type="project" value="UniProtKB-KW"/>
</dbReference>
<protein>
    <recommendedName>
        <fullName evidence="2">histidine kinase</fullName>
        <ecNumber evidence="2">2.7.13.3</ecNumber>
    </recommendedName>
</protein>
<evidence type="ECO:0000313" key="9">
    <source>
        <dbReference type="Proteomes" id="UP001245184"/>
    </source>
</evidence>